<dbReference type="EMBL" id="LLXX01000173">
    <property type="protein sequence ID" value="KRQ99331.1"/>
    <property type="molecule type" value="Genomic_DNA"/>
</dbReference>
<dbReference type="PROSITE" id="PS51118">
    <property type="entry name" value="HTH_HXLR"/>
    <property type="match status" value="1"/>
</dbReference>
<dbReference type="RefSeq" id="WP_057853983.1">
    <property type="nucleotide sequence ID" value="NZ_LLXX01000173.1"/>
</dbReference>
<keyword evidence="6" id="KW-1185">Reference proteome</keyword>
<dbReference type="InterPro" id="IPR036527">
    <property type="entry name" value="SCP2_sterol-bd_dom_sf"/>
</dbReference>
<dbReference type="InterPro" id="IPR002577">
    <property type="entry name" value="HTH_HxlR"/>
</dbReference>
<dbReference type="PANTHER" id="PTHR33204:SF18">
    <property type="entry name" value="TRANSCRIPTIONAL REGULATORY PROTEIN"/>
    <property type="match status" value="1"/>
</dbReference>
<dbReference type="SUPFAM" id="SSF55718">
    <property type="entry name" value="SCP-like"/>
    <property type="match status" value="1"/>
</dbReference>
<dbReference type="AlphaFoldDB" id="A0A0R3KV69"/>
<dbReference type="Pfam" id="PF01638">
    <property type="entry name" value="HxlR"/>
    <property type="match status" value="1"/>
</dbReference>
<dbReference type="Gene3D" id="1.10.10.10">
    <property type="entry name" value="Winged helix-like DNA-binding domain superfamily/Winged helix DNA-binding domain"/>
    <property type="match status" value="1"/>
</dbReference>
<dbReference type="InterPro" id="IPR036388">
    <property type="entry name" value="WH-like_DNA-bd_sf"/>
</dbReference>
<dbReference type="CDD" id="cd00090">
    <property type="entry name" value="HTH_ARSR"/>
    <property type="match status" value="1"/>
</dbReference>
<evidence type="ECO:0000259" key="4">
    <source>
        <dbReference type="PROSITE" id="PS51118"/>
    </source>
</evidence>
<evidence type="ECO:0000313" key="6">
    <source>
        <dbReference type="Proteomes" id="UP000051913"/>
    </source>
</evidence>
<dbReference type="PANTHER" id="PTHR33204">
    <property type="entry name" value="TRANSCRIPTIONAL REGULATOR, MARR FAMILY"/>
    <property type="match status" value="1"/>
</dbReference>
<sequence length="217" mass="24638">MASEIFCNRWTALVMRELLCGTTRFNELRRGVPRMSPTLLSKRLKELEEAGVIVAVPTNQHGVVDYKLTEAGEDLRGIVMALGFWGQRWVESTLSLKNLDPGLLMWDMRRNLQPTPLPPRRTTINFIYPEMRPDRKSWWLVVEREKVDLCLTDPGYEVDLYVSCPLRAMTAVWMGVAKLNSEVEAGRIKVTGDSSIAKSMQQWLGLSPFAQGQRAAV</sequence>
<dbReference type="OrthoDB" id="9782219at2"/>
<accession>A0A0R3KV69</accession>
<reference evidence="5 6" key="1">
    <citation type="submission" date="2014-03" db="EMBL/GenBank/DDBJ databases">
        <title>Bradyrhizobium valentinum sp. nov., isolated from effective nodules of Lupinus mariae-josephae, a lupine endemic of basic-lime soils in Eastern Spain.</title>
        <authorList>
            <person name="Duran D."/>
            <person name="Rey L."/>
            <person name="Navarro A."/>
            <person name="Busquets A."/>
            <person name="Imperial J."/>
            <person name="Ruiz-Argueso T."/>
        </authorList>
    </citation>
    <scope>NUCLEOTIDE SEQUENCE [LARGE SCALE GENOMIC DNA]</scope>
    <source>
        <strain evidence="5 6">LmjM3</strain>
    </source>
</reference>
<name>A0A0R3KV69_9BRAD</name>
<dbReference type="GO" id="GO:0006355">
    <property type="term" value="P:regulation of DNA-templated transcription"/>
    <property type="evidence" value="ECO:0007669"/>
    <property type="project" value="UniProtKB-ARBA"/>
</dbReference>
<evidence type="ECO:0000256" key="3">
    <source>
        <dbReference type="ARBA" id="ARBA00023163"/>
    </source>
</evidence>
<dbReference type="Proteomes" id="UP000051913">
    <property type="component" value="Unassembled WGS sequence"/>
</dbReference>
<dbReference type="InterPro" id="IPR036390">
    <property type="entry name" value="WH_DNA-bd_sf"/>
</dbReference>
<evidence type="ECO:0000313" key="5">
    <source>
        <dbReference type="EMBL" id="KRQ99331.1"/>
    </source>
</evidence>
<dbReference type="InterPro" id="IPR011991">
    <property type="entry name" value="ArsR-like_HTH"/>
</dbReference>
<dbReference type="STRING" id="1518501.CQ10_33480"/>
<organism evidence="5 6">
    <name type="scientific">Bradyrhizobium valentinum</name>
    <dbReference type="NCBI Taxonomy" id="1518501"/>
    <lineage>
        <taxon>Bacteria</taxon>
        <taxon>Pseudomonadati</taxon>
        <taxon>Pseudomonadota</taxon>
        <taxon>Alphaproteobacteria</taxon>
        <taxon>Hyphomicrobiales</taxon>
        <taxon>Nitrobacteraceae</taxon>
        <taxon>Bradyrhizobium</taxon>
    </lineage>
</organism>
<dbReference type="GO" id="GO:0003677">
    <property type="term" value="F:DNA binding"/>
    <property type="evidence" value="ECO:0007669"/>
    <property type="project" value="UniProtKB-KW"/>
</dbReference>
<dbReference type="SUPFAM" id="SSF46785">
    <property type="entry name" value="Winged helix' DNA-binding domain"/>
    <property type="match status" value="1"/>
</dbReference>
<comment type="caution">
    <text evidence="5">The sequence shown here is derived from an EMBL/GenBank/DDBJ whole genome shotgun (WGS) entry which is preliminary data.</text>
</comment>
<evidence type="ECO:0000256" key="1">
    <source>
        <dbReference type="ARBA" id="ARBA00023015"/>
    </source>
</evidence>
<evidence type="ECO:0000256" key="2">
    <source>
        <dbReference type="ARBA" id="ARBA00023125"/>
    </source>
</evidence>
<proteinExistence type="predicted"/>
<protein>
    <submittedName>
        <fullName evidence="5">HxlR family transcriptional regulator</fullName>
    </submittedName>
</protein>
<dbReference type="Gene3D" id="3.30.1050.10">
    <property type="entry name" value="SCP2 sterol-binding domain"/>
    <property type="match status" value="1"/>
</dbReference>
<keyword evidence="3" id="KW-0804">Transcription</keyword>
<feature type="domain" description="HTH hxlR-type" evidence="4">
    <location>
        <begin position="1"/>
        <end position="94"/>
    </location>
</feature>
<gene>
    <name evidence="5" type="ORF">CP49_11440</name>
</gene>
<keyword evidence="2" id="KW-0238">DNA-binding</keyword>
<keyword evidence="1" id="KW-0805">Transcription regulation</keyword>